<feature type="non-terminal residue" evidence="1">
    <location>
        <position position="79"/>
    </location>
</feature>
<dbReference type="EMBL" id="ML212247">
    <property type="protein sequence ID" value="TFK78945.1"/>
    <property type="molecule type" value="Genomic_DNA"/>
</dbReference>
<sequence length="79" mass="8389">LTTYVSWELVDALPPCLSERNIDAHIAGRTRTARNRAWRAGATCCGGQVAGEADSGPCTTLPLSPFDPLSKLALSMDSQ</sequence>
<evidence type="ECO:0000313" key="2">
    <source>
        <dbReference type="Proteomes" id="UP000308197"/>
    </source>
</evidence>
<dbReference type="AlphaFoldDB" id="A0A5C3NNX8"/>
<accession>A0A5C3NNX8</accession>
<gene>
    <name evidence="1" type="ORF">K466DRAFT_592632</name>
</gene>
<name>A0A5C3NNX8_9APHY</name>
<evidence type="ECO:0000313" key="1">
    <source>
        <dbReference type="EMBL" id="TFK78945.1"/>
    </source>
</evidence>
<organism evidence="1 2">
    <name type="scientific">Polyporus arcularius HHB13444</name>
    <dbReference type="NCBI Taxonomy" id="1314778"/>
    <lineage>
        <taxon>Eukaryota</taxon>
        <taxon>Fungi</taxon>
        <taxon>Dikarya</taxon>
        <taxon>Basidiomycota</taxon>
        <taxon>Agaricomycotina</taxon>
        <taxon>Agaricomycetes</taxon>
        <taxon>Polyporales</taxon>
        <taxon>Polyporaceae</taxon>
        <taxon>Polyporus</taxon>
    </lineage>
</organism>
<proteinExistence type="predicted"/>
<feature type="non-terminal residue" evidence="1">
    <location>
        <position position="1"/>
    </location>
</feature>
<dbReference type="InParanoid" id="A0A5C3NNX8"/>
<keyword evidence="2" id="KW-1185">Reference proteome</keyword>
<protein>
    <submittedName>
        <fullName evidence="1">Uncharacterized protein</fullName>
    </submittedName>
</protein>
<dbReference type="Proteomes" id="UP000308197">
    <property type="component" value="Unassembled WGS sequence"/>
</dbReference>
<reference evidence="1 2" key="1">
    <citation type="journal article" date="2019" name="Nat. Ecol. Evol.">
        <title>Megaphylogeny resolves global patterns of mushroom evolution.</title>
        <authorList>
            <person name="Varga T."/>
            <person name="Krizsan K."/>
            <person name="Foldi C."/>
            <person name="Dima B."/>
            <person name="Sanchez-Garcia M."/>
            <person name="Sanchez-Ramirez S."/>
            <person name="Szollosi G.J."/>
            <person name="Szarkandi J.G."/>
            <person name="Papp V."/>
            <person name="Albert L."/>
            <person name="Andreopoulos W."/>
            <person name="Angelini C."/>
            <person name="Antonin V."/>
            <person name="Barry K.W."/>
            <person name="Bougher N.L."/>
            <person name="Buchanan P."/>
            <person name="Buyck B."/>
            <person name="Bense V."/>
            <person name="Catcheside P."/>
            <person name="Chovatia M."/>
            <person name="Cooper J."/>
            <person name="Damon W."/>
            <person name="Desjardin D."/>
            <person name="Finy P."/>
            <person name="Geml J."/>
            <person name="Haridas S."/>
            <person name="Hughes K."/>
            <person name="Justo A."/>
            <person name="Karasinski D."/>
            <person name="Kautmanova I."/>
            <person name="Kiss B."/>
            <person name="Kocsube S."/>
            <person name="Kotiranta H."/>
            <person name="LaButti K.M."/>
            <person name="Lechner B.E."/>
            <person name="Liimatainen K."/>
            <person name="Lipzen A."/>
            <person name="Lukacs Z."/>
            <person name="Mihaltcheva S."/>
            <person name="Morgado L.N."/>
            <person name="Niskanen T."/>
            <person name="Noordeloos M.E."/>
            <person name="Ohm R.A."/>
            <person name="Ortiz-Santana B."/>
            <person name="Ovrebo C."/>
            <person name="Racz N."/>
            <person name="Riley R."/>
            <person name="Savchenko A."/>
            <person name="Shiryaev A."/>
            <person name="Soop K."/>
            <person name="Spirin V."/>
            <person name="Szebenyi C."/>
            <person name="Tomsovsky M."/>
            <person name="Tulloss R.E."/>
            <person name="Uehling J."/>
            <person name="Grigoriev I.V."/>
            <person name="Vagvolgyi C."/>
            <person name="Papp T."/>
            <person name="Martin F.M."/>
            <person name="Miettinen O."/>
            <person name="Hibbett D.S."/>
            <person name="Nagy L.G."/>
        </authorList>
    </citation>
    <scope>NUCLEOTIDE SEQUENCE [LARGE SCALE GENOMIC DNA]</scope>
    <source>
        <strain evidence="1 2">HHB13444</strain>
    </source>
</reference>